<dbReference type="AlphaFoldDB" id="A0A8D8BN36"/>
<accession>A0A8D8BN36</accession>
<organism evidence="1">
    <name type="scientific">Culex pipiens</name>
    <name type="common">House mosquito</name>
    <dbReference type="NCBI Taxonomy" id="7175"/>
    <lineage>
        <taxon>Eukaryota</taxon>
        <taxon>Metazoa</taxon>
        <taxon>Ecdysozoa</taxon>
        <taxon>Arthropoda</taxon>
        <taxon>Hexapoda</taxon>
        <taxon>Insecta</taxon>
        <taxon>Pterygota</taxon>
        <taxon>Neoptera</taxon>
        <taxon>Endopterygota</taxon>
        <taxon>Diptera</taxon>
        <taxon>Nematocera</taxon>
        <taxon>Culicoidea</taxon>
        <taxon>Culicidae</taxon>
        <taxon>Culicinae</taxon>
        <taxon>Culicini</taxon>
        <taxon>Culex</taxon>
        <taxon>Culex</taxon>
    </lineage>
</organism>
<protein>
    <submittedName>
        <fullName evidence="1">(northern house mosquito) hypothetical protein</fullName>
    </submittedName>
</protein>
<reference evidence="1" key="1">
    <citation type="submission" date="2021-05" db="EMBL/GenBank/DDBJ databases">
        <authorList>
            <person name="Alioto T."/>
            <person name="Alioto T."/>
            <person name="Gomez Garrido J."/>
        </authorList>
    </citation>
    <scope>NUCLEOTIDE SEQUENCE</scope>
</reference>
<name>A0A8D8BN36_CULPI</name>
<sequence length="119" mass="12615">MVLPMLSCFWKMFSSRIRRISLPFSSTTKGRDCSSSVVGLLPEWLEVVSVGSDSSEISSSASLNSVTFSICFTAVALSSSTSLSLGTSNSCCDLTSSNDLLEVSIFSFKSSEPTSSGEL</sequence>
<dbReference type="EMBL" id="HBUE01075361">
    <property type="protein sequence ID" value="CAG6474711.1"/>
    <property type="molecule type" value="Transcribed_RNA"/>
</dbReference>
<proteinExistence type="predicted"/>
<evidence type="ECO:0000313" key="1">
    <source>
        <dbReference type="EMBL" id="CAG6474711.1"/>
    </source>
</evidence>